<evidence type="ECO:0000259" key="10">
    <source>
        <dbReference type="Pfam" id="PF01272"/>
    </source>
</evidence>
<dbReference type="Pfam" id="PF03449">
    <property type="entry name" value="GreA_GreB_N"/>
    <property type="match status" value="1"/>
</dbReference>
<dbReference type="HAMAP" id="MF_00105">
    <property type="entry name" value="GreA_GreB"/>
    <property type="match status" value="1"/>
</dbReference>
<dbReference type="InterPro" id="IPR036953">
    <property type="entry name" value="GreA/GreB_C_sf"/>
</dbReference>
<gene>
    <name evidence="8" type="primary">greA</name>
    <name evidence="12" type="ORF">AUJ44_02935</name>
</gene>
<dbReference type="GO" id="GO:0070063">
    <property type="term" value="F:RNA polymerase binding"/>
    <property type="evidence" value="ECO:0007669"/>
    <property type="project" value="InterPro"/>
</dbReference>
<dbReference type="Gene3D" id="3.10.50.30">
    <property type="entry name" value="Transcription elongation factor, GreA/GreB, C-terminal domain"/>
    <property type="match status" value="1"/>
</dbReference>
<dbReference type="AlphaFoldDB" id="A0A1J4V4Z4"/>
<organism evidence="12 13">
    <name type="scientific">Candidatus Nomurabacteria bacterium CG1_02_47_685</name>
    <dbReference type="NCBI Taxonomy" id="1805282"/>
    <lineage>
        <taxon>Bacteria</taxon>
        <taxon>Candidatus Nomuraibacteriota</taxon>
    </lineage>
</organism>
<dbReference type="InterPro" id="IPR006359">
    <property type="entry name" value="Tscrpt_elong_fac_GreA"/>
</dbReference>
<evidence type="ECO:0000256" key="5">
    <source>
        <dbReference type="ARBA" id="ARBA00023163"/>
    </source>
</evidence>
<dbReference type="GO" id="GO:0006354">
    <property type="term" value="P:DNA-templated transcription elongation"/>
    <property type="evidence" value="ECO:0007669"/>
    <property type="project" value="TreeGrafter"/>
</dbReference>
<protein>
    <recommendedName>
        <fullName evidence="2 8">Transcription elongation factor GreA</fullName>
    </recommendedName>
    <alternativeName>
        <fullName evidence="7 8">Transcript cleavage factor GreA</fullName>
    </alternativeName>
</protein>
<comment type="function">
    <text evidence="6 8 9">Necessary for efficient RNA polymerase transcription elongation past template-encoded arresting sites. The arresting sites in DNA have the property of trapping a certain fraction of elongating RNA polymerases that pass through, resulting in locked ternary complexes. Cleavage of the nascent transcript by cleavage factors such as GreA or GreB allows the resumption of elongation from the new 3'terminus. GreA releases sequences of 2 to 3 nucleotides.</text>
</comment>
<dbReference type="SUPFAM" id="SSF54534">
    <property type="entry name" value="FKBP-like"/>
    <property type="match status" value="1"/>
</dbReference>
<evidence type="ECO:0000256" key="1">
    <source>
        <dbReference type="ARBA" id="ARBA00008213"/>
    </source>
</evidence>
<proteinExistence type="inferred from homology"/>
<dbReference type="GO" id="GO:0003677">
    <property type="term" value="F:DNA binding"/>
    <property type="evidence" value="ECO:0007669"/>
    <property type="project" value="UniProtKB-UniRule"/>
</dbReference>
<evidence type="ECO:0000256" key="6">
    <source>
        <dbReference type="ARBA" id="ARBA00024916"/>
    </source>
</evidence>
<dbReference type="Proteomes" id="UP000183206">
    <property type="component" value="Unassembled WGS sequence"/>
</dbReference>
<evidence type="ECO:0000313" key="12">
    <source>
        <dbReference type="EMBL" id="OIO32204.1"/>
    </source>
</evidence>
<comment type="similarity">
    <text evidence="1 8 9">Belongs to the GreA/GreB family.</text>
</comment>
<dbReference type="EMBL" id="MNVO01000046">
    <property type="protein sequence ID" value="OIO32204.1"/>
    <property type="molecule type" value="Genomic_DNA"/>
</dbReference>
<comment type="caution">
    <text evidence="12">The sequence shown here is derived from an EMBL/GenBank/DDBJ whole genome shotgun (WGS) entry which is preliminary data.</text>
</comment>
<keyword evidence="3 8" id="KW-0805">Transcription regulation</keyword>
<keyword evidence="5 8" id="KW-0804">Transcription</keyword>
<evidence type="ECO:0000313" key="13">
    <source>
        <dbReference type="Proteomes" id="UP000183206"/>
    </source>
</evidence>
<dbReference type="PANTHER" id="PTHR30437">
    <property type="entry name" value="TRANSCRIPTION ELONGATION FACTOR GREA"/>
    <property type="match status" value="1"/>
</dbReference>
<dbReference type="SUPFAM" id="SSF46557">
    <property type="entry name" value="GreA transcript cleavage protein, N-terminal domain"/>
    <property type="match status" value="1"/>
</dbReference>
<sequence length="156" mass="17354">MNEEKQYLSQEKINELRKELELSKTTKRKDIAEQLEFAKSLGDLSENAEYQEARQNQATLEGRIIELESILSAAEVTTTKGKHTVVQVGCTIVIRKKGDTESRTYHVVGSEEADMDSGKISYRSPIIEALLGKGKGDMVTYSTPKGAVTCEIIDIK</sequence>
<evidence type="ECO:0000256" key="7">
    <source>
        <dbReference type="ARBA" id="ARBA00030776"/>
    </source>
</evidence>
<dbReference type="Pfam" id="PF01272">
    <property type="entry name" value="GreA_GreB"/>
    <property type="match status" value="1"/>
</dbReference>
<feature type="domain" description="Transcription elongation factor GreA/GreB C-terminal" evidence="10">
    <location>
        <begin position="83"/>
        <end position="156"/>
    </location>
</feature>
<dbReference type="Gene3D" id="1.10.287.180">
    <property type="entry name" value="Transcription elongation factor, GreA/GreB, N-terminal domain"/>
    <property type="match status" value="1"/>
</dbReference>
<keyword evidence="4 8" id="KW-0238">DNA-binding</keyword>
<dbReference type="FunFam" id="1.10.287.180:FF:000001">
    <property type="entry name" value="Transcription elongation factor GreA"/>
    <property type="match status" value="1"/>
</dbReference>
<dbReference type="NCBIfam" id="NF001263">
    <property type="entry name" value="PRK00226.1-4"/>
    <property type="match status" value="1"/>
</dbReference>
<name>A0A1J4V4Z4_9BACT</name>
<dbReference type="InterPro" id="IPR028624">
    <property type="entry name" value="Tscrpt_elong_fac_GreA/B"/>
</dbReference>
<evidence type="ECO:0000256" key="4">
    <source>
        <dbReference type="ARBA" id="ARBA00023125"/>
    </source>
</evidence>
<dbReference type="STRING" id="1805282.AUJ44_02935"/>
<dbReference type="InterPro" id="IPR001437">
    <property type="entry name" value="Tscrpt_elong_fac_GreA/B_C"/>
</dbReference>
<evidence type="ECO:0000256" key="8">
    <source>
        <dbReference type="HAMAP-Rule" id="MF_00105"/>
    </source>
</evidence>
<dbReference type="PIRSF" id="PIRSF006092">
    <property type="entry name" value="GreA_GreB"/>
    <property type="match status" value="1"/>
</dbReference>
<feature type="domain" description="Transcription elongation factor GreA/GreB N-terminal" evidence="11">
    <location>
        <begin position="7"/>
        <end position="76"/>
    </location>
</feature>
<dbReference type="PANTHER" id="PTHR30437:SF4">
    <property type="entry name" value="TRANSCRIPTION ELONGATION FACTOR GREA"/>
    <property type="match status" value="1"/>
</dbReference>
<dbReference type="GO" id="GO:0032784">
    <property type="term" value="P:regulation of DNA-templated transcription elongation"/>
    <property type="evidence" value="ECO:0007669"/>
    <property type="project" value="UniProtKB-UniRule"/>
</dbReference>
<dbReference type="PROSITE" id="PS00829">
    <property type="entry name" value="GREAB_1"/>
    <property type="match status" value="1"/>
</dbReference>
<dbReference type="InterPro" id="IPR022691">
    <property type="entry name" value="Tscrpt_elong_fac_GreA/B_N"/>
</dbReference>
<dbReference type="InterPro" id="IPR036805">
    <property type="entry name" value="Tscrpt_elong_fac_GreA/B_N_sf"/>
</dbReference>
<reference evidence="12 13" key="1">
    <citation type="journal article" date="2016" name="Environ. Microbiol.">
        <title>Genomic resolution of a cold subsurface aquifer community provides metabolic insights for novel microbes adapted to high CO concentrations.</title>
        <authorList>
            <person name="Probst A.J."/>
            <person name="Castelle C.J."/>
            <person name="Singh A."/>
            <person name="Brown C.T."/>
            <person name="Anantharaman K."/>
            <person name="Sharon I."/>
            <person name="Hug L.A."/>
            <person name="Burstein D."/>
            <person name="Emerson J.B."/>
            <person name="Thomas B.C."/>
            <person name="Banfield J.F."/>
        </authorList>
    </citation>
    <scope>NUCLEOTIDE SEQUENCE [LARGE SCALE GENOMIC DNA]</scope>
    <source>
        <strain evidence="12">CG1_02_47_685</strain>
    </source>
</reference>
<evidence type="ECO:0000259" key="11">
    <source>
        <dbReference type="Pfam" id="PF03449"/>
    </source>
</evidence>
<dbReference type="InterPro" id="IPR018151">
    <property type="entry name" value="TF_GreA/GreB_CS"/>
</dbReference>
<evidence type="ECO:0000256" key="9">
    <source>
        <dbReference type="RuleBase" id="RU000556"/>
    </source>
</evidence>
<dbReference type="InterPro" id="IPR023459">
    <property type="entry name" value="Tscrpt_elong_fac_GreA/B_fam"/>
</dbReference>
<evidence type="ECO:0000256" key="2">
    <source>
        <dbReference type="ARBA" id="ARBA00013729"/>
    </source>
</evidence>
<dbReference type="NCBIfam" id="TIGR01462">
    <property type="entry name" value="greA"/>
    <property type="match status" value="1"/>
</dbReference>
<evidence type="ECO:0000256" key="3">
    <source>
        <dbReference type="ARBA" id="ARBA00023015"/>
    </source>
</evidence>
<accession>A0A1J4V4Z4</accession>